<keyword evidence="3" id="KW-1185">Reference proteome</keyword>
<dbReference type="RefSeq" id="WP_201349435.1">
    <property type="nucleotide sequence ID" value="NZ_AP014546.1"/>
</dbReference>
<dbReference type="Proteomes" id="UP000595332">
    <property type="component" value="Chromosome"/>
</dbReference>
<name>A0A7R6SVI4_9GAMM</name>
<dbReference type="EMBL" id="AP014546">
    <property type="protein sequence ID" value="BBB28770.1"/>
    <property type="molecule type" value="Genomic_DNA"/>
</dbReference>
<dbReference type="AlphaFoldDB" id="A0A7R6SVI4"/>
<accession>A0A7R6SVI4</accession>
<dbReference type="KEGG" id="njp:NEJAP_0813"/>
<evidence type="ECO:0000313" key="3">
    <source>
        <dbReference type="Proteomes" id="UP000595332"/>
    </source>
</evidence>
<sequence>MITLDEVKQLIGDALQLGSRVDDYDESTPLLGSIPEFDSMAVVMVITAIEENYGVAVEDDEISAEVFETIGTLFSFVNNKLSA</sequence>
<dbReference type="InterPro" id="IPR036736">
    <property type="entry name" value="ACP-like_sf"/>
</dbReference>
<evidence type="ECO:0000259" key="1">
    <source>
        <dbReference type="PROSITE" id="PS50075"/>
    </source>
</evidence>
<dbReference type="Gene3D" id="1.10.1200.10">
    <property type="entry name" value="ACP-like"/>
    <property type="match status" value="1"/>
</dbReference>
<dbReference type="InterPro" id="IPR009081">
    <property type="entry name" value="PP-bd_ACP"/>
</dbReference>
<proteinExistence type="predicted"/>
<protein>
    <recommendedName>
        <fullName evidence="1">Carrier domain-containing protein</fullName>
    </recommendedName>
</protein>
<dbReference type="PROSITE" id="PS50075">
    <property type="entry name" value="CARRIER"/>
    <property type="match status" value="1"/>
</dbReference>
<organism evidence="2 3">
    <name type="scientific">Neptunomonas japonica JAMM 1380</name>
    <dbReference type="NCBI Taxonomy" id="1441457"/>
    <lineage>
        <taxon>Bacteria</taxon>
        <taxon>Pseudomonadati</taxon>
        <taxon>Pseudomonadota</taxon>
        <taxon>Gammaproteobacteria</taxon>
        <taxon>Oceanospirillales</taxon>
        <taxon>Oceanospirillaceae</taxon>
        <taxon>Neptunomonas</taxon>
    </lineage>
</organism>
<feature type="domain" description="Carrier" evidence="1">
    <location>
        <begin position="1"/>
        <end position="81"/>
    </location>
</feature>
<reference evidence="2 3" key="1">
    <citation type="journal article" date="2008" name="Int. J. Syst. Evol. Microbiol.">
        <title>Neptunomonas japonica sp. nov., an Osedax japonicus symbiont-like bacterium isolated from sediment adjacent to sperm whale carcasses off Kagoshima, Japan.</title>
        <authorList>
            <person name="Miyazaki M."/>
            <person name="Nogi Y."/>
            <person name="Fujiwara Y."/>
            <person name="Kawato M."/>
            <person name="Kubokawa K."/>
            <person name="Horikoshi K."/>
        </authorList>
    </citation>
    <scope>NUCLEOTIDE SEQUENCE [LARGE SCALE GENOMIC DNA]</scope>
    <source>
        <strain evidence="2 3">JAMM 1380</strain>
    </source>
</reference>
<evidence type="ECO:0000313" key="2">
    <source>
        <dbReference type="EMBL" id="BBB28770.1"/>
    </source>
</evidence>
<dbReference type="Pfam" id="PF00550">
    <property type="entry name" value="PP-binding"/>
    <property type="match status" value="1"/>
</dbReference>
<dbReference type="SUPFAM" id="SSF47336">
    <property type="entry name" value="ACP-like"/>
    <property type="match status" value="1"/>
</dbReference>
<gene>
    <name evidence="2" type="ORF">NEJAP_0813</name>
</gene>